<feature type="domain" description="Response regulatory" evidence="6">
    <location>
        <begin position="3"/>
        <end position="117"/>
    </location>
</feature>
<organism evidence="7">
    <name type="scientific">marine sediment metagenome</name>
    <dbReference type="NCBI Taxonomy" id="412755"/>
    <lineage>
        <taxon>unclassified sequences</taxon>
        <taxon>metagenomes</taxon>
        <taxon>ecological metagenomes</taxon>
    </lineage>
</organism>
<evidence type="ECO:0000256" key="3">
    <source>
        <dbReference type="ARBA" id="ARBA00023015"/>
    </source>
</evidence>
<dbReference type="AlphaFoldDB" id="A0A0F9ENC4"/>
<dbReference type="EMBL" id="LAZR01036239">
    <property type="protein sequence ID" value="KKL25373.1"/>
    <property type="molecule type" value="Genomic_DNA"/>
</dbReference>
<dbReference type="PANTHER" id="PTHR44591">
    <property type="entry name" value="STRESS RESPONSE REGULATOR PROTEIN 1"/>
    <property type="match status" value="1"/>
</dbReference>
<accession>A0A0F9ENC4</accession>
<protein>
    <recommendedName>
        <fullName evidence="6">Response regulatory domain-containing protein</fullName>
    </recommendedName>
</protein>
<evidence type="ECO:0000259" key="6">
    <source>
        <dbReference type="PROSITE" id="PS50110"/>
    </source>
</evidence>
<keyword evidence="1" id="KW-0597">Phosphoprotein</keyword>
<dbReference type="SUPFAM" id="SSF52172">
    <property type="entry name" value="CheY-like"/>
    <property type="match status" value="1"/>
</dbReference>
<dbReference type="InterPro" id="IPR001789">
    <property type="entry name" value="Sig_transdc_resp-reg_receiver"/>
</dbReference>
<dbReference type="PROSITE" id="PS50110">
    <property type="entry name" value="RESPONSE_REGULATORY"/>
    <property type="match status" value="1"/>
</dbReference>
<gene>
    <name evidence="7" type="ORF">LCGC14_2405940</name>
</gene>
<evidence type="ECO:0000256" key="2">
    <source>
        <dbReference type="ARBA" id="ARBA00023012"/>
    </source>
</evidence>
<comment type="caution">
    <text evidence="7">The sequence shown here is derived from an EMBL/GenBank/DDBJ whole genome shotgun (WGS) entry which is preliminary data.</text>
</comment>
<dbReference type="InterPro" id="IPR011006">
    <property type="entry name" value="CheY-like_superfamily"/>
</dbReference>
<name>A0A0F9ENC4_9ZZZZ</name>
<dbReference type="InterPro" id="IPR050595">
    <property type="entry name" value="Bact_response_regulator"/>
</dbReference>
<dbReference type="Pfam" id="PF00072">
    <property type="entry name" value="Response_reg"/>
    <property type="match status" value="1"/>
</dbReference>
<proteinExistence type="predicted"/>
<evidence type="ECO:0000256" key="4">
    <source>
        <dbReference type="ARBA" id="ARBA00023125"/>
    </source>
</evidence>
<evidence type="ECO:0000313" key="7">
    <source>
        <dbReference type="EMBL" id="KKL25373.1"/>
    </source>
</evidence>
<keyword evidence="4" id="KW-0238">DNA-binding</keyword>
<dbReference type="SMART" id="SM00448">
    <property type="entry name" value="REC"/>
    <property type="match status" value="1"/>
</dbReference>
<keyword evidence="5" id="KW-0804">Transcription</keyword>
<dbReference type="PANTHER" id="PTHR44591:SF3">
    <property type="entry name" value="RESPONSE REGULATORY DOMAIN-CONTAINING PROTEIN"/>
    <property type="match status" value="1"/>
</dbReference>
<keyword evidence="2" id="KW-0902">Two-component regulatory system</keyword>
<evidence type="ECO:0000256" key="5">
    <source>
        <dbReference type="ARBA" id="ARBA00023163"/>
    </source>
</evidence>
<evidence type="ECO:0000256" key="1">
    <source>
        <dbReference type="ARBA" id="ARBA00022553"/>
    </source>
</evidence>
<dbReference type="FunFam" id="3.40.50.2300:FF:000001">
    <property type="entry name" value="DNA-binding response regulator PhoB"/>
    <property type="match status" value="1"/>
</dbReference>
<dbReference type="Gene3D" id="3.40.50.2300">
    <property type="match status" value="1"/>
</dbReference>
<dbReference type="GO" id="GO:0000160">
    <property type="term" value="P:phosphorelay signal transduction system"/>
    <property type="evidence" value="ECO:0007669"/>
    <property type="project" value="UniProtKB-KW"/>
</dbReference>
<dbReference type="GO" id="GO:0003677">
    <property type="term" value="F:DNA binding"/>
    <property type="evidence" value="ECO:0007669"/>
    <property type="project" value="UniProtKB-KW"/>
</dbReference>
<keyword evidence="3" id="KW-0805">Transcription regulation</keyword>
<sequence length="129" mass="14701">METILVVDDDKNFRLLLEAELTMEGYEVVLADNGLTALKKIKEEAPDLVILDLKMPDLHGLEVLKTIRESNKELPIIICTAYEKMQDDYTIWSGGVAAFLTKPLDLENLKDIIYELFHKQKQPGQIPET</sequence>
<reference evidence="7" key="1">
    <citation type="journal article" date="2015" name="Nature">
        <title>Complex archaea that bridge the gap between prokaryotes and eukaryotes.</title>
        <authorList>
            <person name="Spang A."/>
            <person name="Saw J.H."/>
            <person name="Jorgensen S.L."/>
            <person name="Zaremba-Niedzwiedzka K."/>
            <person name="Martijn J."/>
            <person name="Lind A.E."/>
            <person name="van Eijk R."/>
            <person name="Schleper C."/>
            <person name="Guy L."/>
            <person name="Ettema T.J."/>
        </authorList>
    </citation>
    <scope>NUCLEOTIDE SEQUENCE</scope>
</reference>